<evidence type="ECO:0000256" key="8">
    <source>
        <dbReference type="RuleBase" id="RU000651"/>
    </source>
</evidence>
<keyword evidence="7" id="KW-1015">Disulfide bond</keyword>
<evidence type="ECO:0000256" key="7">
    <source>
        <dbReference type="ARBA" id="ARBA00023157"/>
    </source>
</evidence>
<dbReference type="PANTHER" id="PTHR11437">
    <property type="entry name" value="RIBONUCLEASE"/>
    <property type="match status" value="1"/>
</dbReference>
<evidence type="ECO:0000313" key="10">
    <source>
        <dbReference type="Ensembl" id="ENSFHEP00000027033.1"/>
    </source>
</evidence>
<evidence type="ECO:0000256" key="2">
    <source>
        <dbReference type="ARBA" id="ARBA00005600"/>
    </source>
</evidence>
<dbReference type="InterPro" id="IPR023412">
    <property type="entry name" value="RNaseA_domain"/>
</dbReference>
<comment type="subcellular location">
    <subcellularLocation>
        <location evidence="1">Secreted</location>
    </subcellularLocation>
</comment>
<feature type="signal peptide" evidence="8">
    <location>
        <begin position="1"/>
        <end position="18"/>
    </location>
</feature>
<name>A0A3Q2QHV4_FUNHE</name>
<evidence type="ECO:0000256" key="3">
    <source>
        <dbReference type="ARBA" id="ARBA00022525"/>
    </source>
</evidence>
<dbReference type="InterPro" id="IPR036816">
    <property type="entry name" value="RNaseA-like_dom_sf"/>
</dbReference>
<dbReference type="Proteomes" id="UP000265000">
    <property type="component" value="Unplaced"/>
</dbReference>
<dbReference type="SUPFAM" id="SSF54076">
    <property type="entry name" value="RNase A-like"/>
    <property type="match status" value="1"/>
</dbReference>
<dbReference type="SMART" id="SM00092">
    <property type="entry name" value="RNAse_Pc"/>
    <property type="match status" value="1"/>
</dbReference>
<keyword evidence="3" id="KW-0964">Secreted</keyword>
<evidence type="ECO:0000256" key="1">
    <source>
        <dbReference type="ARBA" id="ARBA00004613"/>
    </source>
</evidence>
<organism evidence="10 11">
    <name type="scientific">Fundulus heteroclitus</name>
    <name type="common">Killifish</name>
    <name type="synonym">Mummichog</name>
    <dbReference type="NCBI Taxonomy" id="8078"/>
    <lineage>
        <taxon>Eukaryota</taxon>
        <taxon>Metazoa</taxon>
        <taxon>Chordata</taxon>
        <taxon>Craniata</taxon>
        <taxon>Vertebrata</taxon>
        <taxon>Euteleostomi</taxon>
        <taxon>Actinopterygii</taxon>
        <taxon>Neopterygii</taxon>
        <taxon>Teleostei</taxon>
        <taxon>Neoteleostei</taxon>
        <taxon>Acanthomorphata</taxon>
        <taxon>Ovalentaria</taxon>
        <taxon>Atherinomorphae</taxon>
        <taxon>Cyprinodontiformes</taxon>
        <taxon>Fundulidae</taxon>
        <taxon>Fundulus</taxon>
    </lineage>
</organism>
<dbReference type="Gene3D" id="3.10.130.10">
    <property type="entry name" value="Ribonuclease A-like domain"/>
    <property type="match status" value="1"/>
</dbReference>
<keyword evidence="8" id="KW-0732">Signal</keyword>
<evidence type="ECO:0000259" key="9">
    <source>
        <dbReference type="SMART" id="SM00092"/>
    </source>
</evidence>
<reference evidence="10" key="1">
    <citation type="submission" date="2025-08" db="UniProtKB">
        <authorList>
            <consortium name="Ensembl"/>
        </authorList>
    </citation>
    <scope>IDENTIFICATION</scope>
</reference>
<comment type="similarity">
    <text evidence="2 8">Belongs to the pancreatic ribonuclease family.</text>
</comment>
<dbReference type="GO" id="GO:0005576">
    <property type="term" value="C:extracellular region"/>
    <property type="evidence" value="ECO:0007669"/>
    <property type="project" value="UniProtKB-SubCell"/>
</dbReference>
<dbReference type="PROSITE" id="PS00127">
    <property type="entry name" value="RNASE_PANCREATIC"/>
    <property type="match status" value="1"/>
</dbReference>
<dbReference type="Pfam" id="PF00074">
    <property type="entry name" value="RnaseA"/>
    <property type="match status" value="1"/>
</dbReference>
<dbReference type="Ensembl" id="ENSFHET00000001161.1">
    <property type="protein sequence ID" value="ENSFHEP00000027033.1"/>
    <property type="gene ID" value="ENSFHEG00000010251.1"/>
</dbReference>
<dbReference type="InterPro" id="IPR023411">
    <property type="entry name" value="RNaseA_AS"/>
</dbReference>
<proteinExistence type="inferred from homology"/>
<dbReference type="GO" id="GO:0016787">
    <property type="term" value="F:hydrolase activity"/>
    <property type="evidence" value="ECO:0007669"/>
    <property type="project" value="UniProtKB-KW"/>
</dbReference>
<feature type="chain" id="PRO_5018382663" description="Ribonuclease A-domain domain-containing protein" evidence="8">
    <location>
        <begin position="19"/>
        <end position="164"/>
    </location>
</feature>
<keyword evidence="5 8" id="KW-0255">Endonuclease</keyword>
<feature type="domain" description="Ribonuclease A-domain" evidence="9">
    <location>
        <begin position="33"/>
        <end position="142"/>
    </location>
</feature>
<dbReference type="GO" id="GO:0003676">
    <property type="term" value="F:nucleic acid binding"/>
    <property type="evidence" value="ECO:0007669"/>
    <property type="project" value="InterPro"/>
</dbReference>
<dbReference type="GO" id="GO:0004540">
    <property type="term" value="F:RNA nuclease activity"/>
    <property type="evidence" value="ECO:0007669"/>
    <property type="project" value="TreeGrafter"/>
</dbReference>
<dbReference type="InterPro" id="IPR001427">
    <property type="entry name" value="RNaseA"/>
</dbReference>
<dbReference type="AlphaFoldDB" id="A0A3Q2QHV4"/>
<dbReference type="GeneTree" id="ENSGT00940000168357"/>
<dbReference type="GO" id="GO:0001525">
    <property type="term" value="P:angiogenesis"/>
    <property type="evidence" value="ECO:0007669"/>
    <property type="project" value="TreeGrafter"/>
</dbReference>
<evidence type="ECO:0000256" key="4">
    <source>
        <dbReference type="ARBA" id="ARBA00022722"/>
    </source>
</evidence>
<evidence type="ECO:0000313" key="11">
    <source>
        <dbReference type="Proteomes" id="UP000265000"/>
    </source>
</evidence>
<evidence type="ECO:0000256" key="6">
    <source>
        <dbReference type="ARBA" id="ARBA00022801"/>
    </source>
</evidence>
<dbReference type="GO" id="GO:0004519">
    <property type="term" value="F:endonuclease activity"/>
    <property type="evidence" value="ECO:0007669"/>
    <property type="project" value="UniProtKB-KW"/>
</dbReference>
<sequence>MKILPFCLLVCLLPVCLSKNKITTPAPTPPPSIKPRYDHFVWQHIRPIQDNFEGCDEEMKNPIFPRNPCKKKNTFIFATTKKVTSICKDDGIYDEKSGFTRSKEVFQIAVCSEGKERCKYTEKQHNQRLIFVSCDGGFPVVINFKHLFFVHLDNPNYISHKSLK</sequence>
<protein>
    <recommendedName>
        <fullName evidence="9">Ribonuclease A-domain domain-containing protein</fullName>
    </recommendedName>
</protein>
<dbReference type="PANTHER" id="PTHR11437:SF10">
    <property type="entry name" value="ANGIOGENIN-RELATED"/>
    <property type="match status" value="1"/>
</dbReference>
<keyword evidence="4 8" id="KW-0540">Nuclease</keyword>
<evidence type="ECO:0000256" key="5">
    <source>
        <dbReference type="ARBA" id="ARBA00022759"/>
    </source>
</evidence>
<reference evidence="10" key="2">
    <citation type="submission" date="2025-09" db="UniProtKB">
        <authorList>
            <consortium name="Ensembl"/>
        </authorList>
    </citation>
    <scope>IDENTIFICATION</scope>
</reference>
<keyword evidence="11" id="KW-1185">Reference proteome</keyword>
<keyword evidence="6 8" id="KW-0378">Hydrolase</keyword>
<accession>A0A3Q2QHV4</accession>
<dbReference type="GO" id="GO:0050829">
    <property type="term" value="P:defense response to Gram-negative bacterium"/>
    <property type="evidence" value="ECO:0007669"/>
    <property type="project" value="TreeGrafter"/>
</dbReference>
<dbReference type="GO" id="GO:0050830">
    <property type="term" value="P:defense response to Gram-positive bacterium"/>
    <property type="evidence" value="ECO:0007669"/>
    <property type="project" value="TreeGrafter"/>
</dbReference>